<keyword evidence="3" id="KW-1185">Reference proteome</keyword>
<sequence>MSHLASFGISSEIRDETVSIERRLEIAQGIDNVNTIQMTLANVSWWLALVTGLLVAAVALWGFRRLPTD</sequence>
<keyword evidence="1" id="KW-1133">Transmembrane helix</keyword>
<keyword evidence="1" id="KW-0812">Transmembrane</keyword>
<evidence type="ECO:0000256" key="1">
    <source>
        <dbReference type="SAM" id="Phobius"/>
    </source>
</evidence>
<evidence type="ECO:0000313" key="3">
    <source>
        <dbReference type="Proteomes" id="UP000011885"/>
    </source>
</evidence>
<evidence type="ECO:0000313" key="2">
    <source>
        <dbReference type="EMBL" id="EMI54116.1"/>
    </source>
</evidence>
<dbReference type="Proteomes" id="UP000011885">
    <property type="component" value="Unassembled WGS sequence"/>
</dbReference>
<name>M5U8B7_9BACT</name>
<feature type="transmembrane region" description="Helical" evidence="1">
    <location>
        <begin position="43"/>
        <end position="63"/>
    </location>
</feature>
<gene>
    <name evidence="2" type="ORF">RSSM_04454</name>
</gene>
<dbReference type="EMBL" id="ANOH01000300">
    <property type="protein sequence ID" value="EMI54116.1"/>
    <property type="molecule type" value="Genomic_DNA"/>
</dbReference>
<dbReference type="PATRIC" id="fig|1263870.3.peg.4716"/>
<accession>M5U8B7</accession>
<organism evidence="2 3">
    <name type="scientific">Rhodopirellula sallentina SM41</name>
    <dbReference type="NCBI Taxonomy" id="1263870"/>
    <lineage>
        <taxon>Bacteria</taxon>
        <taxon>Pseudomonadati</taxon>
        <taxon>Planctomycetota</taxon>
        <taxon>Planctomycetia</taxon>
        <taxon>Pirellulales</taxon>
        <taxon>Pirellulaceae</taxon>
        <taxon>Rhodopirellula</taxon>
    </lineage>
</organism>
<protein>
    <submittedName>
        <fullName evidence="2">Uncharacterized protein</fullName>
    </submittedName>
</protein>
<proteinExistence type="predicted"/>
<keyword evidence="1" id="KW-0472">Membrane</keyword>
<reference evidence="2 3" key="1">
    <citation type="journal article" date="2013" name="Mar. Genomics">
        <title>Expression of sulfatases in Rhodopirellula baltica and the diversity of sulfatases in the genus Rhodopirellula.</title>
        <authorList>
            <person name="Wegner C.E."/>
            <person name="Richter-Heitmann T."/>
            <person name="Klindworth A."/>
            <person name="Klockow C."/>
            <person name="Richter M."/>
            <person name="Achstetter T."/>
            <person name="Glockner F.O."/>
            <person name="Harder J."/>
        </authorList>
    </citation>
    <scope>NUCLEOTIDE SEQUENCE [LARGE SCALE GENOMIC DNA]</scope>
    <source>
        <strain evidence="2 3">SM41</strain>
    </source>
</reference>
<dbReference type="AlphaFoldDB" id="M5U8B7"/>
<comment type="caution">
    <text evidence="2">The sequence shown here is derived from an EMBL/GenBank/DDBJ whole genome shotgun (WGS) entry which is preliminary data.</text>
</comment>